<dbReference type="Gene3D" id="3.40.50.300">
    <property type="entry name" value="P-loop containing nucleotide triphosphate hydrolases"/>
    <property type="match status" value="1"/>
</dbReference>
<accession>A0ABR7HTG4</accession>
<protein>
    <submittedName>
        <fullName evidence="1">Adenylate kinase</fullName>
    </submittedName>
</protein>
<keyword evidence="1" id="KW-0418">Kinase</keyword>
<dbReference type="InterPro" id="IPR052922">
    <property type="entry name" value="Cytidylate_Kinase-2"/>
</dbReference>
<keyword evidence="2" id="KW-1185">Reference proteome</keyword>
<name>A0ABR7HTG4_9FIRM</name>
<organism evidence="1 2">
    <name type="scientific">Pseudoflavonifractor hominis</name>
    <dbReference type="NCBI Taxonomy" id="2763059"/>
    <lineage>
        <taxon>Bacteria</taxon>
        <taxon>Bacillati</taxon>
        <taxon>Bacillota</taxon>
        <taxon>Clostridia</taxon>
        <taxon>Eubacteriales</taxon>
        <taxon>Oscillospiraceae</taxon>
        <taxon>Pseudoflavonifractor</taxon>
    </lineage>
</organism>
<reference evidence="1 2" key="1">
    <citation type="submission" date="2020-08" db="EMBL/GenBank/DDBJ databases">
        <title>Genome public.</title>
        <authorList>
            <person name="Liu C."/>
            <person name="Sun Q."/>
        </authorList>
    </citation>
    <scope>NUCLEOTIDE SEQUENCE [LARGE SCALE GENOMIC DNA]</scope>
    <source>
        <strain evidence="1 2">New-38</strain>
    </source>
</reference>
<dbReference type="GO" id="GO:0016301">
    <property type="term" value="F:kinase activity"/>
    <property type="evidence" value="ECO:0007669"/>
    <property type="project" value="UniProtKB-KW"/>
</dbReference>
<gene>
    <name evidence="1" type="ORF">H8S34_07820</name>
</gene>
<proteinExistence type="predicted"/>
<dbReference type="Proteomes" id="UP000660021">
    <property type="component" value="Unassembled WGS sequence"/>
</dbReference>
<evidence type="ECO:0000313" key="2">
    <source>
        <dbReference type="Proteomes" id="UP000660021"/>
    </source>
</evidence>
<dbReference type="PANTHER" id="PTHR37816:SF3">
    <property type="entry name" value="MODULATES DNA TOPOLOGY"/>
    <property type="match status" value="1"/>
</dbReference>
<dbReference type="RefSeq" id="WP_186963760.1">
    <property type="nucleotide sequence ID" value="NZ_JACOPR010000004.1"/>
</dbReference>
<dbReference type="PANTHER" id="PTHR37816">
    <property type="entry name" value="YALI0E33011P"/>
    <property type="match status" value="1"/>
</dbReference>
<sequence length="169" mass="19694">MERILVIGCPGAGKSTFARALRDLTGLPLYYLDQIWHRPDGTQISPSAFDARLSEILRQERWIVDGNYLRTLELRLRHCDTVFLLDYPPSVCLRGAASRIGMPREDLPWVEETFDPEFRQCIEDFPQTQLPQIYALLERYQAGKTVFVFRRRAEASQWLRRQTGPHCPK</sequence>
<dbReference type="InterPro" id="IPR027417">
    <property type="entry name" value="P-loop_NTPase"/>
</dbReference>
<evidence type="ECO:0000313" key="1">
    <source>
        <dbReference type="EMBL" id="MBC5730742.1"/>
    </source>
</evidence>
<dbReference type="EMBL" id="JACOPR010000004">
    <property type="protein sequence ID" value="MBC5730742.1"/>
    <property type="molecule type" value="Genomic_DNA"/>
</dbReference>
<dbReference type="SUPFAM" id="SSF52540">
    <property type="entry name" value="P-loop containing nucleoside triphosphate hydrolases"/>
    <property type="match status" value="1"/>
</dbReference>
<comment type="caution">
    <text evidence="1">The sequence shown here is derived from an EMBL/GenBank/DDBJ whole genome shotgun (WGS) entry which is preliminary data.</text>
</comment>
<keyword evidence="1" id="KW-0808">Transferase</keyword>